<keyword evidence="3" id="KW-1003">Cell membrane</keyword>
<evidence type="ECO:0000256" key="3">
    <source>
        <dbReference type="ARBA" id="ARBA00022475"/>
    </source>
</evidence>
<organism evidence="8 9">
    <name type="scientific">Litchfieldella qijiaojingensis</name>
    <dbReference type="NCBI Taxonomy" id="980347"/>
    <lineage>
        <taxon>Bacteria</taxon>
        <taxon>Pseudomonadati</taxon>
        <taxon>Pseudomonadota</taxon>
        <taxon>Gammaproteobacteria</taxon>
        <taxon>Oceanospirillales</taxon>
        <taxon>Halomonadaceae</taxon>
        <taxon>Litchfieldella</taxon>
    </lineage>
</organism>
<proteinExistence type="predicted"/>
<gene>
    <name evidence="8" type="primary">mdcF</name>
    <name evidence="8" type="ORF">GCM10007160_29100</name>
</gene>
<evidence type="ECO:0000313" key="8">
    <source>
        <dbReference type="EMBL" id="GGX99567.1"/>
    </source>
</evidence>
<evidence type="ECO:0000256" key="5">
    <source>
        <dbReference type="ARBA" id="ARBA00022989"/>
    </source>
</evidence>
<keyword evidence="4 7" id="KW-0812">Transmembrane</keyword>
<evidence type="ECO:0000256" key="7">
    <source>
        <dbReference type="SAM" id="Phobius"/>
    </source>
</evidence>
<evidence type="ECO:0000256" key="4">
    <source>
        <dbReference type="ARBA" id="ARBA00022692"/>
    </source>
</evidence>
<dbReference type="EMBL" id="BMXS01000015">
    <property type="protein sequence ID" value="GGX99567.1"/>
    <property type="molecule type" value="Genomic_DNA"/>
</dbReference>
<comment type="subcellular location">
    <subcellularLocation>
        <location evidence="1">Membrane</location>
        <topology evidence="1">Multi-pass membrane protein</topology>
    </subcellularLocation>
</comment>
<protein>
    <submittedName>
        <fullName evidence="8">Transporter</fullName>
    </submittedName>
</protein>
<dbReference type="Pfam" id="PF03547">
    <property type="entry name" value="Mem_trans"/>
    <property type="match status" value="1"/>
</dbReference>
<comment type="caution">
    <text evidence="8">The sequence shown here is derived from an EMBL/GenBank/DDBJ whole genome shotgun (WGS) entry which is preliminary data.</text>
</comment>
<keyword evidence="9" id="KW-1185">Reference proteome</keyword>
<feature type="transmembrane region" description="Helical" evidence="7">
    <location>
        <begin position="167"/>
        <end position="187"/>
    </location>
</feature>
<accession>A0ABQ2YZ52</accession>
<keyword evidence="2" id="KW-0813">Transport</keyword>
<evidence type="ECO:0000256" key="1">
    <source>
        <dbReference type="ARBA" id="ARBA00004141"/>
    </source>
</evidence>
<feature type="transmembrane region" description="Helical" evidence="7">
    <location>
        <begin position="96"/>
        <end position="118"/>
    </location>
</feature>
<feature type="transmembrane region" description="Helical" evidence="7">
    <location>
        <begin position="231"/>
        <end position="250"/>
    </location>
</feature>
<name>A0ABQ2YZ52_9GAMM</name>
<keyword evidence="5 7" id="KW-1133">Transmembrane helix</keyword>
<dbReference type="Proteomes" id="UP000653056">
    <property type="component" value="Unassembled WGS sequence"/>
</dbReference>
<feature type="transmembrane region" description="Helical" evidence="7">
    <location>
        <begin position="288"/>
        <end position="308"/>
    </location>
</feature>
<feature type="transmembrane region" description="Helical" evidence="7">
    <location>
        <begin position="34"/>
        <end position="53"/>
    </location>
</feature>
<dbReference type="RefSeq" id="WP_189470426.1">
    <property type="nucleotide sequence ID" value="NZ_BMXS01000015.1"/>
</dbReference>
<dbReference type="InterPro" id="IPR004776">
    <property type="entry name" value="Mem_transp_PIN-like"/>
</dbReference>
<feature type="transmembrane region" description="Helical" evidence="7">
    <location>
        <begin position="199"/>
        <end position="219"/>
    </location>
</feature>
<feature type="transmembrane region" description="Helical" evidence="7">
    <location>
        <begin position="6"/>
        <end position="22"/>
    </location>
</feature>
<evidence type="ECO:0000256" key="2">
    <source>
        <dbReference type="ARBA" id="ARBA00022448"/>
    </source>
</evidence>
<evidence type="ECO:0000256" key="6">
    <source>
        <dbReference type="ARBA" id="ARBA00023136"/>
    </source>
</evidence>
<dbReference type="PANTHER" id="PTHR36838:SF3">
    <property type="entry name" value="TRANSPORTER AUXIN EFFLUX CARRIER EC FAMILY"/>
    <property type="match status" value="1"/>
</dbReference>
<dbReference type="PANTHER" id="PTHR36838">
    <property type="entry name" value="AUXIN EFFLUX CARRIER FAMILY PROTEIN"/>
    <property type="match status" value="1"/>
</dbReference>
<reference evidence="9" key="1">
    <citation type="journal article" date="2019" name="Int. J. Syst. Evol. Microbiol.">
        <title>The Global Catalogue of Microorganisms (GCM) 10K type strain sequencing project: providing services to taxonomists for standard genome sequencing and annotation.</title>
        <authorList>
            <consortium name="The Broad Institute Genomics Platform"/>
            <consortium name="The Broad Institute Genome Sequencing Center for Infectious Disease"/>
            <person name="Wu L."/>
            <person name="Ma J."/>
        </authorList>
    </citation>
    <scope>NUCLEOTIDE SEQUENCE [LARGE SCALE GENOMIC DNA]</scope>
    <source>
        <strain evidence="9">KCTC 22228</strain>
    </source>
</reference>
<sequence length="317" mass="33444">MPDIFGITLPIFLLVGVGYLAVHIRIIDKPQIRGLGVFVIHCALPALIVRALVSRPLNEIFNPYYLLAYGLGSLVVFLAALFIARRLQRKPLDASALYALGMSASNSGFIGYPVAALVVGSPAVAAMALNFLIENLLVIPAALTLAEVSSQRGASTRVVLIRTIRQLLKNPIIIAILVGTTLALSGLSLPAPLFRAIDMLATAAAPTALFVIGGTLYGLKARGMAGDVTQIAIGKLIAHPLAVLLAFLALPTIDPVLMTTGILFASAPMISVYPIFGQRYGLGEITAATLMVTTLAAFLTISLMIWLLQTSSLFVVS</sequence>
<keyword evidence="6 7" id="KW-0472">Membrane</keyword>
<feature type="transmembrane region" description="Helical" evidence="7">
    <location>
        <begin position="65"/>
        <end position="84"/>
    </location>
</feature>
<feature type="transmembrane region" description="Helical" evidence="7">
    <location>
        <begin position="124"/>
        <end position="146"/>
    </location>
</feature>
<evidence type="ECO:0000313" key="9">
    <source>
        <dbReference type="Proteomes" id="UP000653056"/>
    </source>
</evidence>
<feature type="transmembrane region" description="Helical" evidence="7">
    <location>
        <begin position="256"/>
        <end position="276"/>
    </location>
</feature>